<evidence type="ECO:0000313" key="3">
    <source>
        <dbReference type="Proteomes" id="UP000215914"/>
    </source>
</evidence>
<keyword evidence="3" id="KW-1185">Reference proteome</keyword>
<dbReference type="AlphaFoldDB" id="A0A9K3NK91"/>
<comment type="caution">
    <text evidence="2">The sequence shown here is derived from an EMBL/GenBank/DDBJ whole genome shotgun (WGS) entry which is preliminary data.</text>
</comment>
<proteinExistence type="predicted"/>
<keyword evidence="1" id="KW-1133">Transmembrane helix</keyword>
<organism evidence="2 3">
    <name type="scientific">Helianthus annuus</name>
    <name type="common">Common sunflower</name>
    <dbReference type="NCBI Taxonomy" id="4232"/>
    <lineage>
        <taxon>Eukaryota</taxon>
        <taxon>Viridiplantae</taxon>
        <taxon>Streptophyta</taxon>
        <taxon>Embryophyta</taxon>
        <taxon>Tracheophyta</taxon>
        <taxon>Spermatophyta</taxon>
        <taxon>Magnoliopsida</taxon>
        <taxon>eudicotyledons</taxon>
        <taxon>Gunneridae</taxon>
        <taxon>Pentapetalae</taxon>
        <taxon>asterids</taxon>
        <taxon>campanulids</taxon>
        <taxon>Asterales</taxon>
        <taxon>Asteraceae</taxon>
        <taxon>Asteroideae</taxon>
        <taxon>Heliantheae alliance</taxon>
        <taxon>Heliantheae</taxon>
        <taxon>Helianthus</taxon>
    </lineage>
</organism>
<evidence type="ECO:0000256" key="1">
    <source>
        <dbReference type="SAM" id="Phobius"/>
    </source>
</evidence>
<dbReference type="EMBL" id="MNCJ02000321">
    <property type="protein sequence ID" value="KAF5803314.1"/>
    <property type="molecule type" value="Genomic_DNA"/>
</dbReference>
<dbReference type="Gramene" id="mRNA:HanXRQr2_Chr06g0269831">
    <property type="protein sequence ID" value="CDS:HanXRQr2_Chr06g0269831.1"/>
    <property type="gene ID" value="HanXRQr2_Chr06g0269831"/>
</dbReference>
<keyword evidence="1" id="KW-0472">Membrane</keyword>
<dbReference type="Proteomes" id="UP000215914">
    <property type="component" value="Unassembled WGS sequence"/>
</dbReference>
<evidence type="ECO:0000313" key="2">
    <source>
        <dbReference type="EMBL" id="KAF5803314.1"/>
    </source>
</evidence>
<accession>A0A9K3NK91</accession>
<protein>
    <submittedName>
        <fullName evidence="2">Uncharacterized protein</fullName>
    </submittedName>
</protein>
<reference evidence="2" key="2">
    <citation type="submission" date="2020-06" db="EMBL/GenBank/DDBJ databases">
        <title>Helianthus annuus Genome sequencing and assembly Release 2.</title>
        <authorList>
            <person name="Gouzy J."/>
            <person name="Langlade N."/>
            <person name="Munos S."/>
        </authorList>
    </citation>
    <scope>NUCLEOTIDE SEQUENCE</scope>
    <source>
        <tissue evidence="2">Leaves</tissue>
    </source>
</reference>
<gene>
    <name evidence="2" type="ORF">HanXRQr2_Chr06g0269831</name>
</gene>
<sequence length="49" mass="5657">MNAELPGEFREQGGLLLYFLSFSLYVTVLLKQLLYPRCTLGTVYQNNQN</sequence>
<name>A0A9K3NK91_HELAN</name>
<feature type="transmembrane region" description="Helical" evidence="1">
    <location>
        <begin position="12"/>
        <end position="30"/>
    </location>
</feature>
<keyword evidence="1" id="KW-0812">Transmembrane</keyword>
<reference evidence="2" key="1">
    <citation type="journal article" date="2017" name="Nature">
        <title>The sunflower genome provides insights into oil metabolism, flowering and Asterid evolution.</title>
        <authorList>
            <person name="Badouin H."/>
            <person name="Gouzy J."/>
            <person name="Grassa C.J."/>
            <person name="Murat F."/>
            <person name="Staton S.E."/>
            <person name="Cottret L."/>
            <person name="Lelandais-Briere C."/>
            <person name="Owens G.L."/>
            <person name="Carrere S."/>
            <person name="Mayjonade B."/>
            <person name="Legrand L."/>
            <person name="Gill N."/>
            <person name="Kane N.C."/>
            <person name="Bowers J.E."/>
            <person name="Hubner S."/>
            <person name="Bellec A."/>
            <person name="Berard A."/>
            <person name="Berges H."/>
            <person name="Blanchet N."/>
            <person name="Boniface M.C."/>
            <person name="Brunel D."/>
            <person name="Catrice O."/>
            <person name="Chaidir N."/>
            <person name="Claudel C."/>
            <person name="Donnadieu C."/>
            <person name="Faraut T."/>
            <person name="Fievet G."/>
            <person name="Helmstetter N."/>
            <person name="King M."/>
            <person name="Knapp S.J."/>
            <person name="Lai Z."/>
            <person name="Le Paslier M.C."/>
            <person name="Lippi Y."/>
            <person name="Lorenzon L."/>
            <person name="Mandel J.R."/>
            <person name="Marage G."/>
            <person name="Marchand G."/>
            <person name="Marquand E."/>
            <person name="Bret-Mestries E."/>
            <person name="Morien E."/>
            <person name="Nambeesan S."/>
            <person name="Nguyen T."/>
            <person name="Pegot-Espagnet P."/>
            <person name="Pouilly N."/>
            <person name="Raftis F."/>
            <person name="Sallet E."/>
            <person name="Schiex T."/>
            <person name="Thomas J."/>
            <person name="Vandecasteele C."/>
            <person name="Vares D."/>
            <person name="Vear F."/>
            <person name="Vautrin S."/>
            <person name="Crespi M."/>
            <person name="Mangin B."/>
            <person name="Burke J.M."/>
            <person name="Salse J."/>
            <person name="Munos S."/>
            <person name="Vincourt P."/>
            <person name="Rieseberg L.H."/>
            <person name="Langlade N.B."/>
        </authorList>
    </citation>
    <scope>NUCLEOTIDE SEQUENCE</scope>
    <source>
        <tissue evidence="2">Leaves</tissue>
    </source>
</reference>